<evidence type="ECO:0000259" key="3">
    <source>
        <dbReference type="PROSITE" id="PS51186"/>
    </source>
</evidence>
<evidence type="ECO:0000313" key="5">
    <source>
        <dbReference type="Proteomes" id="UP000295390"/>
    </source>
</evidence>
<keyword evidence="2" id="KW-0012">Acyltransferase</keyword>
<organism evidence="4 5">
    <name type="scientific">Tenacibaculum caenipelagi</name>
    <dbReference type="NCBI Taxonomy" id="1325435"/>
    <lineage>
        <taxon>Bacteria</taxon>
        <taxon>Pseudomonadati</taxon>
        <taxon>Bacteroidota</taxon>
        <taxon>Flavobacteriia</taxon>
        <taxon>Flavobacteriales</taxon>
        <taxon>Flavobacteriaceae</taxon>
        <taxon>Tenacibaculum</taxon>
    </lineage>
</organism>
<gene>
    <name evidence="4" type="ORF">DFQ07_1043</name>
</gene>
<accession>A0A4R6TEE8</accession>
<dbReference type="PANTHER" id="PTHR43877:SF2">
    <property type="entry name" value="AMINOALKYLPHOSPHONATE N-ACETYLTRANSFERASE-RELATED"/>
    <property type="match status" value="1"/>
</dbReference>
<evidence type="ECO:0000313" key="4">
    <source>
        <dbReference type="EMBL" id="TDQ28665.1"/>
    </source>
</evidence>
<dbReference type="Proteomes" id="UP000295390">
    <property type="component" value="Unassembled WGS sequence"/>
</dbReference>
<dbReference type="SUPFAM" id="SSF55729">
    <property type="entry name" value="Acyl-CoA N-acyltransferases (Nat)"/>
    <property type="match status" value="1"/>
</dbReference>
<evidence type="ECO:0000256" key="2">
    <source>
        <dbReference type="ARBA" id="ARBA00023315"/>
    </source>
</evidence>
<keyword evidence="5" id="KW-1185">Reference proteome</keyword>
<sequence length="194" mass="23447">MFELEKHYSLILSKKVITVTESIQLEEIQLEDFKTLSTLMNEVYKAAYKHFWKDEGSWYVQTQFSKNNLEKELLEDNTNYYFILYNGEKVGIFRILWGKKLGGFDNQKMVKLHRIYLHEKTQGKGVGKQLLTWLEEEAIKKQYELIWLDTMDEKPQAFEFYKKVGYQYHSHCFLDFELIFDKMRKMSQVYKKLS</sequence>
<evidence type="ECO:0000256" key="1">
    <source>
        <dbReference type="ARBA" id="ARBA00022679"/>
    </source>
</evidence>
<dbReference type="GO" id="GO:0016747">
    <property type="term" value="F:acyltransferase activity, transferring groups other than amino-acyl groups"/>
    <property type="evidence" value="ECO:0007669"/>
    <property type="project" value="InterPro"/>
</dbReference>
<feature type="domain" description="N-acetyltransferase" evidence="3">
    <location>
        <begin position="23"/>
        <end position="185"/>
    </location>
</feature>
<dbReference type="PROSITE" id="PS51186">
    <property type="entry name" value="GNAT"/>
    <property type="match status" value="1"/>
</dbReference>
<dbReference type="PANTHER" id="PTHR43877">
    <property type="entry name" value="AMINOALKYLPHOSPHONATE N-ACETYLTRANSFERASE-RELATED-RELATED"/>
    <property type="match status" value="1"/>
</dbReference>
<name>A0A4R6TEE8_9FLAO</name>
<reference evidence="4 5" key="1">
    <citation type="submission" date="2019-03" db="EMBL/GenBank/DDBJ databases">
        <title>Genomic Encyclopedia of Type Strains, Phase III (KMG-III): the genomes of soil and plant-associated and newly described type strains.</title>
        <authorList>
            <person name="Whitman W."/>
        </authorList>
    </citation>
    <scope>NUCLEOTIDE SEQUENCE [LARGE SCALE GENOMIC DNA]</scope>
    <source>
        <strain evidence="4 5">CECT 8283</strain>
    </source>
</reference>
<dbReference type="InterPro" id="IPR016181">
    <property type="entry name" value="Acyl_CoA_acyltransferase"/>
</dbReference>
<keyword evidence="1 4" id="KW-0808">Transferase</keyword>
<dbReference type="EMBL" id="SNYH01000002">
    <property type="protein sequence ID" value="TDQ28665.1"/>
    <property type="molecule type" value="Genomic_DNA"/>
</dbReference>
<proteinExistence type="predicted"/>
<dbReference type="Gene3D" id="3.40.630.30">
    <property type="match status" value="1"/>
</dbReference>
<comment type="caution">
    <text evidence="4">The sequence shown here is derived from an EMBL/GenBank/DDBJ whole genome shotgun (WGS) entry which is preliminary data.</text>
</comment>
<dbReference type="CDD" id="cd04301">
    <property type="entry name" value="NAT_SF"/>
    <property type="match status" value="1"/>
</dbReference>
<dbReference type="InterPro" id="IPR050832">
    <property type="entry name" value="Bact_Acetyltransf"/>
</dbReference>
<dbReference type="Pfam" id="PF00583">
    <property type="entry name" value="Acetyltransf_1"/>
    <property type="match status" value="1"/>
</dbReference>
<dbReference type="AlphaFoldDB" id="A0A4R6TEE8"/>
<dbReference type="InterPro" id="IPR000182">
    <property type="entry name" value="GNAT_dom"/>
</dbReference>
<protein>
    <submittedName>
        <fullName evidence="4">Acetyltransferase (GNAT) family protein</fullName>
    </submittedName>
</protein>